<evidence type="ECO:0000256" key="1">
    <source>
        <dbReference type="SAM" id="MobiDB-lite"/>
    </source>
</evidence>
<name>A0ABW1NHP5_9ACTN</name>
<sequence length="238" mass="24983">MTAQQILGIVACVLVLVAAGIFFALWRKHHRAGNGTKFWQSMERLQFVVGVITGGTALVLSVVALFLATEAGTAPPRTPEAGSSSPPVSGAPGDPRVVLSGRGFALGPPSSFPKPETDKIDLDSGYRGYGPIVEQWGVDSQPDAGGRTEIIIEDTQVHTFDSDERTVALLSRGEPGDYASCKIALAREDGRVARVSLGDLGVGSRMCVSTDEKRVALVTVDAVSSGPVLTISYTTWAG</sequence>
<feature type="transmembrane region" description="Helical" evidence="2">
    <location>
        <begin position="6"/>
        <end position="26"/>
    </location>
</feature>
<evidence type="ECO:0000313" key="3">
    <source>
        <dbReference type="EMBL" id="MFC6082905.1"/>
    </source>
</evidence>
<protein>
    <submittedName>
        <fullName evidence="3">Uncharacterized protein</fullName>
    </submittedName>
</protein>
<keyword evidence="2" id="KW-0812">Transmembrane</keyword>
<evidence type="ECO:0000256" key="2">
    <source>
        <dbReference type="SAM" id="Phobius"/>
    </source>
</evidence>
<comment type="caution">
    <text evidence="3">The sequence shown here is derived from an EMBL/GenBank/DDBJ whole genome shotgun (WGS) entry which is preliminary data.</text>
</comment>
<dbReference type="EMBL" id="JBHSRF010000022">
    <property type="protein sequence ID" value="MFC6082905.1"/>
    <property type="molecule type" value="Genomic_DNA"/>
</dbReference>
<reference evidence="4" key="1">
    <citation type="journal article" date="2019" name="Int. J. Syst. Evol. Microbiol.">
        <title>The Global Catalogue of Microorganisms (GCM) 10K type strain sequencing project: providing services to taxonomists for standard genome sequencing and annotation.</title>
        <authorList>
            <consortium name="The Broad Institute Genomics Platform"/>
            <consortium name="The Broad Institute Genome Sequencing Center for Infectious Disease"/>
            <person name="Wu L."/>
            <person name="Ma J."/>
        </authorList>
    </citation>
    <scope>NUCLEOTIDE SEQUENCE [LARGE SCALE GENOMIC DNA]</scope>
    <source>
        <strain evidence="4">JCM 30346</strain>
    </source>
</reference>
<dbReference type="Proteomes" id="UP001596137">
    <property type="component" value="Unassembled WGS sequence"/>
</dbReference>
<feature type="region of interest" description="Disordered" evidence="1">
    <location>
        <begin position="73"/>
        <end position="93"/>
    </location>
</feature>
<feature type="transmembrane region" description="Helical" evidence="2">
    <location>
        <begin position="47"/>
        <end position="68"/>
    </location>
</feature>
<keyword evidence="4" id="KW-1185">Reference proteome</keyword>
<accession>A0ABW1NHP5</accession>
<dbReference type="RefSeq" id="WP_380753920.1">
    <property type="nucleotide sequence ID" value="NZ_JBHSRF010000022.1"/>
</dbReference>
<evidence type="ECO:0000313" key="4">
    <source>
        <dbReference type="Proteomes" id="UP001596137"/>
    </source>
</evidence>
<feature type="compositionally biased region" description="Low complexity" evidence="1">
    <location>
        <begin position="82"/>
        <end position="93"/>
    </location>
</feature>
<organism evidence="3 4">
    <name type="scientific">Sphaerisporangium aureirubrum</name>
    <dbReference type="NCBI Taxonomy" id="1544736"/>
    <lineage>
        <taxon>Bacteria</taxon>
        <taxon>Bacillati</taxon>
        <taxon>Actinomycetota</taxon>
        <taxon>Actinomycetes</taxon>
        <taxon>Streptosporangiales</taxon>
        <taxon>Streptosporangiaceae</taxon>
        <taxon>Sphaerisporangium</taxon>
    </lineage>
</organism>
<gene>
    <name evidence="3" type="ORF">ACFP1K_17170</name>
</gene>
<keyword evidence="2" id="KW-0472">Membrane</keyword>
<proteinExistence type="predicted"/>
<keyword evidence="2" id="KW-1133">Transmembrane helix</keyword>